<organism evidence="2">
    <name type="scientific">Demodex folliculorum</name>
    <name type="common">Face mite</name>
    <dbReference type="NCBI Taxonomy" id="481310"/>
    <lineage>
        <taxon>Eukaryota</taxon>
        <taxon>Metazoa</taxon>
        <taxon>Ecdysozoa</taxon>
        <taxon>Arthropoda</taxon>
        <taxon>Chelicerata</taxon>
        <taxon>Arachnida</taxon>
        <taxon>Acari</taxon>
        <taxon>Acariformes</taxon>
        <taxon>Trombidiformes</taxon>
        <taxon>Prostigmata</taxon>
        <taxon>Eleutherengona</taxon>
        <taxon>Raphignathae</taxon>
        <taxon>Cheyletoidea</taxon>
        <taxon>Demodicidae</taxon>
        <taxon>Demodex</taxon>
    </lineage>
</organism>
<feature type="transmembrane region" description="Helical" evidence="1">
    <location>
        <begin position="60"/>
        <end position="77"/>
    </location>
</feature>
<keyword evidence="2" id="KW-0496">Mitochondrion</keyword>
<feature type="transmembrane region" description="Helical" evidence="1">
    <location>
        <begin position="36"/>
        <end position="54"/>
    </location>
</feature>
<keyword evidence="1" id="KW-1133">Transmembrane helix</keyword>
<dbReference type="RefSeq" id="YP_009114843.1">
    <property type="nucleotide sequence ID" value="NC_026102.1"/>
</dbReference>
<reference evidence="2" key="1">
    <citation type="journal article" date="2014" name="BMC Genomics">
        <title>Complete mitochondrial genomes of the human follicle mites Demodex brevis and D. folliculorum: novel gene arrangement, truncated tRNA genes, and ancient divergence between species.</title>
        <authorList>
            <person name="Palopoli M.F."/>
            <person name="Minot S."/>
            <person name="Pei D."/>
            <person name="Satterly A."/>
            <person name="Endrizzi J."/>
        </authorList>
    </citation>
    <scope>NUCLEOTIDE SEQUENCE</scope>
</reference>
<geneLocation type="mitochondrion" evidence="2"/>
<protein>
    <submittedName>
        <fullName evidence="2">NADH dehydrogenase subunit 4L</fullName>
    </submittedName>
</protein>
<proteinExistence type="predicted"/>
<evidence type="ECO:0000313" key="2">
    <source>
        <dbReference type="EMBL" id="AIW82502.1"/>
    </source>
</evidence>
<evidence type="ECO:0000256" key="1">
    <source>
        <dbReference type="SAM" id="Phobius"/>
    </source>
</evidence>
<dbReference type="AlphaFoldDB" id="A0A0A7DT00"/>
<keyword evidence="1" id="KW-0472">Membrane</keyword>
<accession>A0A0A7DT00</accession>
<sequence length="78" mass="9840">MVTVDLLYFKLFFFLMIGFVLFKWDYYLLIVMNMEFVYFVLFYLMLVFSGALFFMEFVVYFFLCLWLELLDLLFFWFI</sequence>
<dbReference type="GeneID" id="22833375"/>
<dbReference type="CTD" id="4539"/>
<gene>
    <name evidence="2" type="primary">ND4L</name>
</gene>
<keyword evidence="1" id="KW-0812">Transmembrane</keyword>
<dbReference type="EMBL" id="KM114226">
    <property type="protein sequence ID" value="AIW82502.1"/>
    <property type="molecule type" value="Genomic_DNA"/>
</dbReference>
<feature type="transmembrane region" description="Helical" evidence="1">
    <location>
        <begin position="6"/>
        <end position="24"/>
    </location>
</feature>
<name>A0A0A7DT00_DEMFO</name>